<sequence>MTVSSGTAKSRKYPLWLRLVGFVCVLLTAWHIFATFLWVAPANEIRKIVPDNALRNYMMPMFGQSWSVFAPKPVDGDYSFEVRVSIVDDAGEERTTAWVDPVKREMDMIHHNLFPPRAALAGDRLSSVYQNSWRKLNDNQQESVELSYFKGDDWTQRMTNRLNSQITKNSSNSKNRTADFLVAEKQASAYATQVAKAVWGDEEITRIQFRAGRQGVIPFSQRNDENAKRPKPVTIESGWRGMTVMDGQSQENFAKVFNSLEAVNASK</sequence>
<comment type="caution">
    <text evidence="2">The sequence shown here is derived from an EMBL/GenBank/DDBJ whole genome shotgun (WGS) entry which is preliminary data.</text>
</comment>
<gene>
    <name evidence="2" type="ORF">ANI01nite_30010</name>
</gene>
<organism evidence="2 3">
    <name type="scientific">Glutamicibacter nicotianae</name>
    <name type="common">Arthrobacter nicotianae</name>
    <dbReference type="NCBI Taxonomy" id="37929"/>
    <lineage>
        <taxon>Bacteria</taxon>
        <taxon>Bacillati</taxon>
        <taxon>Actinomycetota</taxon>
        <taxon>Actinomycetes</taxon>
        <taxon>Micrococcales</taxon>
        <taxon>Micrococcaceae</taxon>
        <taxon>Glutamicibacter</taxon>
    </lineage>
</organism>
<keyword evidence="1" id="KW-1133">Transmembrane helix</keyword>
<evidence type="ECO:0000313" key="3">
    <source>
        <dbReference type="Proteomes" id="UP000316242"/>
    </source>
</evidence>
<keyword evidence="3" id="KW-1185">Reference proteome</keyword>
<dbReference type="Proteomes" id="UP000316242">
    <property type="component" value="Unassembled WGS sequence"/>
</dbReference>
<dbReference type="Pfam" id="PF19136">
    <property type="entry name" value="DUF5819"/>
    <property type="match status" value="1"/>
</dbReference>
<evidence type="ECO:0000256" key="1">
    <source>
        <dbReference type="SAM" id="Phobius"/>
    </source>
</evidence>
<name>A0ABQ0RPS1_GLUNI</name>
<feature type="transmembrane region" description="Helical" evidence="1">
    <location>
        <begin position="15"/>
        <end position="40"/>
    </location>
</feature>
<accession>A0ABQ0RPS1</accession>
<dbReference type="InterPro" id="IPR043857">
    <property type="entry name" value="DUF5819"/>
</dbReference>
<reference evidence="2 3" key="1">
    <citation type="submission" date="2019-06" db="EMBL/GenBank/DDBJ databases">
        <title>Whole genome shotgun sequence of Glutamicibacter nicotianae NBRC 14234.</title>
        <authorList>
            <person name="Hosoyama A."/>
            <person name="Uohara A."/>
            <person name="Ohji S."/>
            <person name="Ichikawa N."/>
        </authorList>
    </citation>
    <scope>NUCLEOTIDE SEQUENCE [LARGE SCALE GENOMIC DNA]</scope>
    <source>
        <strain evidence="2 3">NBRC 14234</strain>
    </source>
</reference>
<dbReference type="RefSeq" id="WP_141358940.1">
    <property type="nucleotide sequence ID" value="NZ_BAAAWM010000001.1"/>
</dbReference>
<keyword evidence="1" id="KW-0812">Transmembrane</keyword>
<keyword evidence="1" id="KW-0472">Membrane</keyword>
<evidence type="ECO:0000313" key="2">
    <source>
        <dbReference type="EMBL" id="GEC13798.1"/>
    </source>
</evidence>
<proteinExistence type="predicted"/>
<protein>
    <submittedName>
        <fullName evidence="2">Uncharacterized protein</fullName>
    </submittedName>
</protein>
<dbReference type="EMBL" id="BJNE01000020">
    <property type="protein sequence ID" value="GEC13798.1"/>
    <property type="molecule type" value="Genomic_DNA"/>
</dbReference>